<evidence type="ECO:0000259" key="7">
    <source>
        <dbReference type="Pfam" id="PF21026"/>
    </source>
</evidence>
<feature type="domain" description="Schlafen GTPase-like" evidence="7">
    <location>
        <begin position="393"/>
        <end position="532"/>
    </location>
</feature>
<dbReference type="PANTHER" id="PTHR12155:SF30">
    <property type="entry name" value="PROTEIN SLFN14"/>
    <property type="match status" value="1"/>
</dbReference>
<feature type="domain" description="Schlafen AlbA-2" evidence="4">
    <location>
        <begin position="197"/>
        <end position="317"/>
    </location>
</feature>
<dbReference type="OrthoDB" id="6052143at2759"/>
<evidence type="ECO:0000313" key="9">
    <source>
        <dbReference type="Proteomes" id="UP000660247"/>
    </source>
</evidence>
<dbReference type="AlphaFoldDB" id="A0A851D7T4"/>
<dbReference type="Proteomes" id="UP000660247">
    <property type="component" value="Unassembled WGS sequence"/>
</dbReference>
<keyword evidence="2" id="KW-0547">Nucleotide-binding</keyword>
<evidence type="ECO:0000259" key="5">
    <source>
        <dbReference type="Pfam" id="PF09848"/>
    </source>
</evidence>
<comment type="caution">
    <text evidence="8">The sequence shown here is derived from an EMBL/GenBank/DDBJ whole genome shotgun (WGS) entry which is preliminary data.</text>
</comment>
<comment type="similarity">
    <text evidence="1">Belongs to the Schlafen family. Subgroup III subfamily.</text>
</comment>
<dbReference type="InterPro" id="IPR038461">
    <property type="entry name" value="Schlafen_AlbA_2_dom_sf"/>
</dbReference>
<keyword evidence="3" id="KW-0067">ATP-binding</keyword>
<protein>
    <submittedName>
        <fullName evidence="8">SLFN9 protein</fullName>
    </submittedName>
</protein>
<dbReference type="InterPro" id="IPR007421">
    <property type="entry name" value="Schlafen_AlbA_2_dom"/>
</dbReference>
<feature type="domain" description="Schlafen group 3-like DNA/RNA helicase" evidence="5">
    <location>
        <begin position="586"/>
        <end position="675"/>
    </location>
</feature>
<dbReference type="SUPFAM" id="SSF52540">
    <property type="entry name" value="P-loop containing nucleoside triphosphate hydrolases"/>
    <property type="match status" value="1"/>
</dbReference>
<dbReference type="EMBL" id="WEIS01042344">
    <property type="protein sequence ID" value="NWI65959.1"/>
    <property type="molecule type" value="Genomic_DNA"/>
</dbReference>
<organism evidence="8 9">
    <name type="scientific">Todus mexicanus</name>
    <name type="common">Puerto Rican tody</name>
    <dbReference type="NCBI Taxonomy" id="135184"/>
    <lineage>
        <taxon>Eukaryota</taxon>
        <taxon>Metazoa</taxon>
        <taxon>Chordata</taxon>
        <taxon>Craniata</taxon>
        <taxon>Vertebrata</taxon>
        <taxon>Euteleostomi</taxon>
        <taxon>Archelosauria</taxon>
        <taxon>Archosauria</taxon>
        <taxon>Dinosauria</taxon>
        <taxon>Saurischia</taxon>
        <taxon>Theropoda</taxon>
        <taxon>Coelurosauria</taxon>
        <taxon>Aves</taxon>
        <taxon>Neognathae</taxon>
        <taxon>Neoaves</taxon>
        <taxon>Telluraves</taxon>
        <taxon>Coraciimorphae</taxon>
        <taxon>Coraciiformes</taxon>
        <taxon>Todidae</taxon>
        <taxon>Todus</taxon>
    </lineage>
</organism>
<dbReference type="InterPro" id="IPR029684">
    <property type="entry name" value="Schlafen"/>
</dbReference>
<dbReference type="Pfam" id="PF04326">
    <property type="entry name" value="SLFN_AlbA_2"/>
    <property type="match status" value="1"/>
</dbReference>
<evidence type="ECO:0000256" key="2">
    <source>
        <dbReference type="ARBA" id="ARBA00022741"/>
    </source>
</evidence>
<feature type="domain" description="Poxin-Schlafen/Schlafen-like N-terminal" evidence="6">
    <location>
        <begin position="78"/>
        <end position="195"/>
    </location>
</feature>
<name>A0A851D7T4_TODME</name>
<accession>A0A851D7T4</accession>
<sequence length="893" mass="101724">YPEVVLCVGKICFGEKARQKIPKNSKQDQKCTLASAACALLNSGGGVIKAEIENESYDLERDGIGLDLEEIFRSLVLFPDCRKYLDFKQQDNYLLIFTKTWSSESTSSMSAMPRICSLTTGLYVKCGAALCRVSTNEAVSFLKGKQDEARRELFLGQPAKIRSTRTVGGDMDIINKAVDKLFNRDQLQRGETLAFTESRNVEFKHYATENFLTRVREILPHYIAGFANTGGGYLWIGVDDSRRVQAFSSDEEELEKLHLLIVSIQNKLTSFHFCESETKHDIRYEHKIFTVCDEAGDHCGYVCAVKIQPFTCVTFSENPDSWVVAGSTIRRLRADEWASRMTDADPDLSKFSETFSLELSLTDRPPLAKPVYSHQGLDNADDLCKQLFPVESNKIIYAPEKLSEDLFQEHPKLYNLMENKKKQLSEGVLIFSRSWAVEVGLPENQDIICDVLLIAKNMPPILYAVCKHEISKDLMEYPRHIAQRLKEKLVNTGGYVHKLCIIPKLLTLSSHINSGNELDLNVQEMYPQNYSLISSSDLKALLRAVTIALLTFKSFLSDHVGSEFLNLLTFKQYQLLSENLHKTKSLYVYGLPGTGKTVVALKIIEKIRTMLQCTKEEVLYVCENQPLRDFVRQKNICQAETRVGFLKASCRGVKHIIIDEAQNFRTEEGDWYSKAYELTSSPHLPKPGFFWIFLDYLQKSHCFPTGLREAEWHYPFESLTEVVRNSNSIYRYLKVNMEMIVEKPTLDIPNRRLEDLLKRASCAHAVQGCIEVQTLDENRIAKYVAAHCQAYLKKGYSEKDIAILCYTDEAARAFEGILAAEMKSNSMSRISLRKMEGGMWREHTVLDSIRRFSGLERSIIFGIIPSWFPFKSEISRNILVCVASRANLNLHLL</sequence>
<feature type="non-terminal residue" evidence="8">
    <location>
        <position position="1"/>
    </location>
</feature>
<dbReference type="InterPro" id="IPR018647">
    <property type="entry name" value="SLFN_3-like_DNA/RNA_helicase"/>
</dbReference>
<evidence type="ECO:0000256" key="3">
    <source>
        <dbReference type="ARBA" id="ARBA00022840"/>
    </source>
</evidence>
<evidence type="ECO:0000259" key="4">
    <source>
        <dbReference type="Pfam" id="PF04326"/>
    </source>
</evidence>
<evidence type="ECO:0000259" key="6">
    <source>
        <dbReference type="Pfam" id="PF17057"/>
    </source>
</evidence>
<dbReference type="Gene3D" id="3.30.950.30">
    <property type="entry name" value="Schlafen, AAA domain"/>
    <property type="match status" value="1"/>
</dbReference>
<keyword evidence="9" id="KW-1185">Reference proteome</keyword>
<dbReference type="InterPro" id="IPR048729">
    <property type="entry name" value="SLFN_GTPase-like"/>
</dbReference>
<proteinExistence type="inferred from homology"/>
<feature type="non-terminal residue" evidence="8">
    <location>
        <position position="893"/>
    </location>
</feature>
<dbReference type="PANTHER" id="PTHR12155">
    <property type="entry name" value="SCHLAFEN"/>
    <property type="match status" value="1"/>
</dbReference>
<dbReference type="InterPro" id="IPR027417">
    <property type="entry name" value="P-loop_NTPase"/>
</dbReference>
<dbReference type="GO" id="GO:0005524">
    <property type="term" value="F:ATP binding"/>
    <property type="evidence" value="ECO:0007669"/>
    <property type="project" value="UniProtKB-KW"/>
</dbReference>
<dbReference type="InterPro" id="IPR031450">
    <property type="entry name" value="Poxin-SLFN/SLFN_N"/>
</dbReference>
<dbReference type="Pfam" id="PF21026">
    <property type="entry name" value="SLFN_GTPase-like"/>
    <property type="match status" value="1"/>
</dbReference>
<dbReference type="Gene3D" id="3.40.50.300">
    <property type="entry name" value="P-loop containing nucleotide triphosphate hydrolases"/>
    <property type="match status" value="1"/>
</dbReference>
<gene>
    <name evidence="8" type="primary">Slfn9</name>
    <name evidence="8" type="ORF">TODMEX_R10001</name>
</gene>
<evidence type="ECO:0000256" key="1">
    <source>
        <dbReference type="ARBA" id="ARBA00010114"/>
    </source>
</evidence>
<evidence type="ECO:0000313" key="8">
    <source>
        <dbReference type="EMBL" id="NWI65959.1"/>
    </source>
</evidence>
<dbReference type="Pfam" id="PF09848">
    <property type="entry name" value="SLFN-g3_helicase"/>
    <property type="match status" value="1"/>
</dbReference>
<reference evidence="8" key="1">
    <citation type="submission" date="2019-10" db="EMBL/GenBank/DDBJ databases">
        <title>Bird 10,000 Genomes (B10K) Project - Family phase.</title>
        <authorList>
            <person name="Zhang G."/>
        </authorList>
    </citation>
    <scope>NUCLEOTIDE SEQUENCE</scope>
    <source>
        <strain evidence="8">B10K-DU-002-69</strain>
        <tissue evidence="8">Muscle</tissue>
    </source>
</reference>
<dbReference type="Pfam" id="PF17057">
    <property type="entry name" value="B3R"/>
    <property type="match status" value="1"/>
</dbReference>